<evidence type="ECO:0000256" key="6">
    <source>
        <dbReference type="SAM" id="Coils"/>
    </source>
</evidence>
<dbReference type="InterPro" id="IPR019528">
    <property type="entry name" value="PACT_domain"/>
</dbReference>
<dbReference type="GO" id="GO:0060090">
    <property type="term" value="F:molecular adaptor activity"/>
    <property type="evidence" value="ECO:0007669"/>
    <property type="project" value="InterPro"/>
</dbReference>
<keyword evidence="3" id="KW-0597">Phosphoprotein</keyword>
<keyword evidence="9" id="KW-1185">Reference proteome</keyword>
<organism evidence="8 9">
    <name type="scientific">Rissa tridactyla</name>
    <name type="common">Black-legged kittiwake</name>
    <name type="synonym">Larus tridactyla</name>
    <dbReference type="NCBI Taxonomy" id="75485"/>
    <lineage>
        <taxon>Eukaryota</taxon>
        <taxon>Metazoa</taxon>
        <taxon>Chordata</taxon>
        <taxon>Craniata</taxon>
        <taxon>Vertebrata</taxon>
        <taxon>Euteleostomi</taxon>
        <taxon>Archelosauria</taxon>
        <taxon>Archosauria</taxon>
        <taxon>Dinosauria</taxon>
        <taxon>Saurischia</taxon>
        <taxon>Theropoda</taxon>
        <taxon>Coelurosauria</taxon>
        <taxon>Aves</taxon>
        <taxon>Neognathae</taxon>
        <taxon>Neoaves</taxon>
        <taxon>Charadriiformes</taxon>
        <taxon>Laridae</taxon>
        <taxon>Rissa</taxon>
    </lineage>
</organism>
<dbReference type="EMBL" id="VZUC01000003">
    <property type="protein sequence ID" value="NXV25994.1"/>
    <property type="molecule type" value="Genomic_DNA"/>
</dbReference>
<accession>A0A7L3SDC1</accession>
<evidence type="ECO:0000256" key="3">
    <source>
        <dbReference type="ARBA" id="ARBA00022553"/>
    </source>
</evidence>
<keyword evidence="2" id="KW-0963">Cytoplasm</keyword>
<dbReference type="Pfam" id="PF10495">
    <property type="entry name" value="PACT_coil_coil"/>
    <property type="match status" value="1"/>
</dbReference>
<gene>
    <name evidence="8" type="primary">Pcnt_2</name>
    <name evidence="8" type="ORF">RISTRI_R09070</name>
</gene>
<evidence type="ECO:0000313" key="8">
    <source>
        <dbReference type="EMBL" id="NXV25994.1"/>
    </source>
</evidence>
<dbReference type="GO" id="GO:0005813">
    <property type="term" value="C:centrosome"/>
    <property type="evidence" value="ECO:0007669"/>
    <property type="project" value="UniProtKB-SubCell"/>
</dbReference>
<dbReference type="InterPro" id="IPR028745">
    <property type="entry name" value="AKAP9/Pericentrin"/>
</dbReference>
<dbReference type="Proteomes" id="UP000540089">
    <property type="component" value="Unassembled WGS sequence"/>
</dbReference>
<sequence length="120" mass="13647">ERDAWQLERDIVQNALQQAESELAKATLETENKPGAEASSSKRLYRKYLRAESFRKALVYQKKYLLLLLGGFQDCEQTTLSLIARMGFYPSPADLQLSGSRSRPFTKFRCAVRAIVAVSR</sequence>
<dbReference type="PANTHER" id="PTHR44981:SF3">
    <property type="entry name" value="PERICENTRIN"/>
    <property type="match status" value="1"/>
</dbReference>
<dbReference type="GO" id="GO:0005737">
    <property type="term" value="C:cytoplasm"/>
    <property type="evidence" value="ECO:0007669"/>
    <property type="project" value="UniProtKB-ARBA"/>
</dbReference>
<comment type="caution">
    <text evidence="8">The sequence shown here is derived from an EMBL/GenBank/DDBJ whole genome shotgun (WGS) entry which is preliminary data.</text>
</comment>
<evidence type="ECO:0000256" key="1">
    <source>
        <dbReference type="ARBA" id="ARBA00004300"/>
    </source>
</evidence>
<protein>
    <submittedName>
        <fullName evidence="8">PCNT protein</fullName>
    </submittedName>
</protein>
<dbReference type="GO" id="GO:0007165">
    <property type="term" value="P:signal transduction"/>
    <property type="evidence" value="ECO:0007669"/>
    <property type="project" value="InterPro"/>
</dbReference>
<dbReference type="AlphaFoldDB" id="A0A7L3SDC1"/>
<proteinExistence type="predicted"/>
<evidence type="ECO:0000313" key="9">
    <source>
        <dbReference type="Proteomes" id="UP000540089"/>
    </source>
</evidence>
<name>A0A7L3SDC1_RISTR</name>
<evidence type="ECO:0000256" key="5">
    <source>
        <dbReference type="ARBA" id="ARBA00023212"/>
    </source>
</evidence>
<evidence type="ECO:0000259" key="7">
    <source>
        <dbReference type="Pfam" id="PF10495"/>
    </source>
</evidence>
<comment type="subcellular location">
    <subcellularLocation>
        <location evidence="1">Cytoplasm</location>
        <location evidence="1">Cytoskeleton</location>
        <location evidence="1">Microtubule organizing center</location>
        <location evidence="1">Centrosome</location>
    </subcellularLocation>
</comment>
<dbReference type="PANTHER" id="PTHR44981">
    <property type="entry name" value="PERICENTRIN-LIKE PROTEIN, ISOFORM F"/>
    <property type="match status" value="1"/>
</dbReference>
<keyword evidence="4 6" id="KW-0175">Coiled coil</keyword>
<feature type="non-terminal residue" evidence="8">
    <location>
        <position position="120"/>
    </location>
</feature>
<keyword evidence="5" id="KW-0206">Cytoskeleton</keyword>
<feature type="non-terminal residue" evidence="8">
    <location>
        <position position="1"/>
    </location>
</feature>
<feature type="domain" description="Pericentrin/AKAP-450 centrosomal targeting" evidence="7">
    <location>
        <begin position="47"/>
        <end position="120"/>
    </location>
</feature>
<evidence type="ECO:0000256" key="4">
    <source>
        <dbReference type="ARBA" id="ARBA00023054"/>
    </source>
</evidence>
<evidence type="ECO:0000256" key="2">
    <source>
        <dbReference type="ARBA" id="ARBA00022490"/>
    </source>
</evidence>
<reference evidence="8 9" key="1">
    <citation type="submission" date="2019-09" db="EMBL/GenBank/DDBJ databases">
        <title>Bird 10,000 Genomes (B10K) Project - Family phase.</title>
        <authorList>
            <person name="Zhang G."/>
        </authorList>
    </citation>
    <scope>NUCLEOTIDE SEQUENCE [LARGE SCALE GENOMIC DNA]</scope>
    <source>
        <strain evidence="8">OUT-0021</strain>
        <tissue evidence="8">Blood</tissue>
    </source>
</reference>
<feature type="coiled-coil region" evidence="6">
    <location>
        <begin position="2"/>
        <end position="29"/>
    </location>
</feature>